<dbReference type="Proteomes" id="UP000319980">
    <property type="component" value="Unassembled WGS sequence"/>
</dbReference>
<dbReference type="OrthoDB" id="9041348at2"/>
<evidence type="ECO:0000313" key="4">
    <source>
        <dbReference type="Proteomes" id="UP000319980"/>
    </source>
</evidence>
<feature type="region of interest" description="Disordered" evidence="1">
    <location>
        <begin position="558"/>
        <end position="581"/>
    </location>
</feature>
<accession>A0A5C5UCP2</accession>
<evidence type="ECO:0000313" key="3">
    <source>
        <dbReference type="EMBL" id="TWT23607.1"/>
    </source>
</evidence>
<sequence length="1601" mass="171861">MSQNPYASAAAKVAGRQQQQTATVIAATEGQTSQATAEVIDLSQRTGAPVGAVRADPEGARQHVERQQLDTLAAASPTVSAWVTGDPDRYALARDDVPLLGRFAAPLPDWRQLLSPTTPLQAPIYAAAWASGQSPQQGLDVARSAPSGAVQAAGSAVGGFGQLYNLGERLVDRTIGAGLRGIGVPDFDREKIPRWLRPGDSLVDTGDALKGGAAAIGAPAERQTLATDIAGAVGQIGGQIVQGIVAPQTLGPSLFAQGADVVAERAEDAGTLGTPSADVAILGAGAVTAVSERLGLDRLLRAMPASVRSDVARRVADIGIAGGVEAATEVVEGVGQDLLTRALVDEDFAVAEGLEREAIAAGGAGGIVRAIVQAVSGRRARAQAQAEQKHVDALVDAAQATTLRTRAPEALAELVDTAQPGQQVFVPIEALRSHYGTRTEQAVATLAGPDAYAEAVSSGAEVSIPLGRYVSIVSQADHAALRESLRLTPGEDVKPNSPALDREALFAEAFADARAVEGGTGAATVQTDAADAVTPVEAMDADSYAGYLAARQAAAEAQQRARETERARTQQQAAERRRAQDWKATAAEVEAELREQPIYRAERLLRTGRLPDGTFAEVKPKLDRAAVVEAFGPKVAEALKGMTALRGGLSPDAAAALLGFDSGGRLVHALTTAVPIKDAVAVETDARISERDIDTTDPDTVDDGTDAQAKALEAEIQGLERRAGGVRTHAVIFREVARRIMSRKEVASIRPETYRLAIARAQREAVQAAIKRDWTALRTARRQQLQALYLYREARDARTFATQSGKRFAQLTKKAARQRIGKAGSDYLEQLDGLLQRFNLAPLTGPQVESRASLRDWIAAKAAQGVIVDVPPAIADEAFRMPLRKLKLGELRELRDAVDSIVHAASNANLLRLEGETFNREEVDHAAAESILAHHRTRQHDSGDPRLGERVREEALGARALTATATDIARELDGFTDNGAVWTHTVRVIREANAQAAAEIRAAQEAHAVLRLKHYTDAELRKLKTRQFIPEVGAAWSKERMLALALNWGNDGNRQAILEQTDRRLSPEQAGAILSRLDARDWNYVEAVWKAIGRHWPDLAATQRRRTGLAPERVPPSPFVVTLPDGTQRAIAGGYYPLKYEARDVKELRILDQEAYDAMRTGRYAKAATRNGAAIERIGSGGRTVRLDLGVIGQHEREMIRDLRMGDAINYVHNVLHGPEFAAAANATGLAPLVNGLDVWLRDAATGEVGVRRWWERGLRMLRTNFTASVLTFKATSAALQVTGLLQSGVVLGKRPMLDATLRFFRHPRREHDRVVRTSEFMRQRLTTHVEAVRAVMDADAGTLAAGHAAMIRHGYWMIGRVQATVDVATWIAAERVALDRGDNAAKARAYADDIVSRAQSSGDFIDKTAIQRGTLSEGMRQSELIRATTVLQSYMTAKWNAAYERTARADLRSLRGGMAWSMDMLSLFVVEGMVAAIIRGQWPEDEKDDGFLDDLASMVAEEGLSALMGGLPGLSIAASELRGYDSKGVLADAFEAVGRSWTQIEQGELDGAFWRSQVTLAGFAFGIPSSQLNKSLQAIEAAGEGDEVSPLEYLTGPAKE</sequence>
<feature type="compositionally biased region" description="Basic and acidic residues" evidence="1">
    <location>
        <begin position="559"/>
        <end position="581"/>
    </location>
</feature>
<evidence type="ECO:0000259" key="2">
    <source>
        <dbReference type="Pfam" id="PF18834"/>
    </source>
</evidence>
<proteinExistence type="predicted"/>
<dbReference type="EMBL" id="VOHK01000001">
    <property type="protein sequence ID" value="TWT23607.1"/>
    <property type="molecule type" value="Genomic_DNA"/>
</dbReference>
<comment type="caution">
    <text evidence="3">The sequence shown here is derived from an EMBL/GenBank/DDBJ whole genome shotgun (WGS) entry which is preliminary data.</text>
</comment>
<organism evidence="3 4">
    <name type="scientific">Luteimonas marina</name>
    <dbReference type="NCBI Taxonomy" id="488485"/>
    <lineage>
        <taxon>Bacteria</taxon>
        <taxon>Pseudomonadati</taxon>
        <taxon>Pseudomonadota</taxon>
        <taxon>Gammaproteobacteria</taxon>
        <taxon>Lysobacterales</taxon>
        <taxon>Lysobacteraceae</taxon>
        <taxon>Luteimonas</taxon>
    </lineage>
</organism>
<keyword evidence="4" id="KW-1185">Reference proteome</keyword>
<dbReference type="RefSeq" id="WP_146384888.1">
    <property type="nucleotide sequence ID" value="NZ_VOHK01000001.1"/>
</dbReference>
<gene>
    <name evidence="3" type="ORF">FQY83_02970</name>
</gene>
<dbReference type="InterPro" id="IPR040738">
    <property type="entry name" value="LPD22"/>
</dbReference>
<feature type="domain" description="Large polyvalent protein associated" evidence="2">
    <location>
        <begin position="24"/>
        <end position="100"/>
    </location>
</feature>
<name>A0A5C5UCP2_9GAMM</name>
<protein>
    <recommendedName>
        <fullName evidence="2">Large polyvalent protein associated domain-containing protein</fullName>
    </recommendedName>
</protein>
<dbReference type="Pfam" id="PF18834">
    <property type="entry name" value="LPD22"/>
    <property type="match status" value="1"/>
</dbReference>
<reference evidence="3 4" key="1">
    <citation type="journal article" date="2008" name="Int. J. Syst. Evol. Microbiol.">
        <title>Luteimonas marina sp. nov., isolated from seawater.</title>
        <authorList>
            <person name="Baik K.S."/>
            <person name="Park S.C."/>
            <person name="Kim M.S."/>
            <person name="Kim E.M."/>
            <person name="Park C."/>
            <person name="Chun J."/>
            <person name="Seong C.N."/>
        </authorList>
    </citation>
    <scope>NUCLEOTIDE SEQUENCE [LARGE SCALE GENOMIC DNA]</scope>
    <source>
        <strain evidence="3 4">FR1330</strain>
    </source>
</reference>
<evidence type="ECO:0000256" key="1">
    <source>
        <dbReference type="SAM" id="MobiDB-lite"/>
    </source>
</evidence>